<sequence>MPLPHIEPYELPGPGDLPANRADWRPDPARTALLIHDMQRYFLHPYLPGAQPIEGALANIAALREAARAVGVPVVYTAKPGDMSAEARGLENDFWGPGMRADADQTGIAEPLAPEEGDALITKWRYSAFAHTDLADRLHRQGRDQLLITGVYAHIGCLLTAADAFMRDIQPFLVADATADFSAEDHRFALRYVAQRCGAATSTREAAAALTPAAALDSRV</sequence>
<evidence type="ECO:0000259" key="3">
    <source>
        <dbReference type="Pfam" id="PF00857"/>
    </source>
</evidence>
<dbReference type="AlphaFoldDB" id="A0A4P6Q2B9"/>
<protein>
    <submittedName>
        <fullName evidence="4">Isochorismatase</fullName>
        <ecNumber evidence="4">3.3.2.1</ecNumber>
    </submittedName>
</protein>
<dbReference type="Proteomes" id="UP000292235">
    <property type="component" value="Chromosome"/>
</dbReference>
<feature type="region of interest" description="Disordered" evidence="2">
    <location>
        <begin position="1"/>
        <end position="21"/>
    </location>
</feature>
<accession>A0A4P6Q2B9</accession>
<dbReference type="GO" id="GO:0008908">
    <property type="term" value="F:isochorismatase activity"/>
    <property type="evidence" value="ECO:0007669"/>
    <property type="project" value="UniProtKB-EC"/>
</dbReference>
<proteinExistence type="predicted"/>
<dbReference type="PRINTS" id="PR01398">
    <property type="entry name" value="ISCHRISMTASE"/>
</dbReference>
<dbReference type="Gene3D" id="3.40.50.850">
    <property type="entry name" value="Isochorismatase-like"/>
    <property type="match status" value="1"/>
</dbReference>
<dbReference type="PANTHER" id="PTHR43540:SF3">
    <property type="entry name" value="ENTEROBACTIN SYNTHASE COMPONENT B"/>
    <property type="match status" value="1"/>
</dbReference>
<evidence type="ECO:0000256" key="2">
    <source>
        <dbReference type="SAM" id="MobiDB-lite"/>
    </source>
</evidence>
<keyword evidence="5" id="KW-1185">Reference proteome</keyword>
<dbReference type="OrthoDB" id="5794853at2"/>
<gene>
    <name evidence="4" type="primary">dhbB2</name>
    <name evidence="4" type="ORF">EKD16_14360</name>
</gene>
<name>A0A4P6Q2B9_9ACTN</name>
<dbReference type="EMBL" id="CP036455">
    <property type="protein sequence ID" value="QBI54653.1"/>
    <property type="molecule type" value="Genomic_DNA"/>
</dbReference>
<evidence type="ECO:0000256" key="1">
    <source>
        <dbReference type="ARBA" id="ARBA00022801"/>
    </source>
</evidence>
<evidence type="ECO:0000313" key="4">
    <source>
        <dbReference type="EMBL" id="QBI54653.1"/>
    </source>
</evidence>
<dbReference type="RefSeq" id="WP_131098794.1">
    <property type="nucleotide sequence ID" value="NZ_CP036455.1"/>
</dbReference>
<dbReference type="PANTHER" id="PTHR43540">
    <property type="entry name" value="PEROXYUREIDOACRYLATE/UREIDOACRYLATE AMIDOHYDROLASE-RELATED"/>
    <property type="match status" value="1"/>
</dbReference>
<dbReference type="Pfam" id="PF00857">
    <property type="entry name" value="Isochorismatase"/>
    <property type="match status" value="1"/>
</dbReference>
<organism evidence="4 5">
    <name type="scientific">Streptomonospora litoralis</name>
    <dbReference type="NCBI Taxonomy" id="2498135"/>
    <lineage>
        <taxon>Bacteria</taxon>
        <taxon>Bacillati</taxon>
        <taxon>Actinomycetota</taxon>
        <taxon>Actinomycetes</taxon>
        <taxon>Streptosporangiales</taxon>
        <taxon>Nocardiopsidaceae</taxon>
        <taxon>Streptomonospora</taxon>
    </lineage>
</organism>
<dbReference type="InterPro" id="IPR050272">
    <property type="entry name" value="Isochorismatase-like_hydrls"/>
</dbReference>
<dbReference type="SUPFAM" id="SSF52499">
    <property type="entry name" value="Isochorismatase-like hydrolases"/>
    <property type="match status" value="1"/>
</dbReference>
<dbReference type="PIRSF" id="PIRSF001111">
    <property type="entry name" value="Isochorismatase"/>
    <property type="match status" value="1"/>
</dbReference>
<dbReference type="InterPro" id="IPR016291">
    <property type="entry name" value="Isochorismatase"/>
</dbReference>
<feature type="domain" description="Isochorismatase-like" evidence="3">
    <location>
        <begin position="31"/>
        <end position="204"/>
    </location>
</feature>
<dbReference type="KEGG" id="strr:EKD16_14360"/>
<reference evidence="4 5" key="1">
    <citation type="submission" date="2019-02" db="EMBL/GenBank/DDBJ databases">
        <authorList>
            <person name="Khodamoradi S."/>
            <person name="Hahnke R.L."/>
            <person name="Kaempfer P."/>
            <person name="Schumann P."/>
            <person name="Rohde M."/>
            <person name="Steinert M."/>
            <person name="Luzhetskyy A."/>
            <person name="Wink J."/>
            <person name="Ruckert C."/>
        </authorList>
    </citation>
    <scope>NUCLEOTIDE SEQUENCE [LARGE SCALE GENOMIC DNA]</scope>
    <source>
        <strain evidence="4 5">M2</strain>
    </source>
</reference>
<dbReference type="InterPro" id="IPR036380">
    <property type="entry name" value="Isochorismatase-like_sf"/>
</dbReference>
<dbReference type="InterPro" id="IPR000868">
    <property type="entry name" value="Isochorismatase-like_dom"/>
</dbReference>
<keyword evidence="1 4" id="KW-0378">Hydrolase</keyword>
<dbReference type="EC" id="3.3.2.1" evidence="4"/>
<evidence type="ECO:0000313" key="5">
    <source>
        <dbReference type="Proteomes" id="UP000292235"/>
    </source>
</evidence>